<evidence type="ECO:0000313" key="5">
    <source>
        <dbReference type="Proteomes" id="UP000249091"/>
    </source>
</evidence>
<protein>
    <submittedName>
        <fullName evidence="4">Uncharacterized protein</fullName>
    </submittedName>
</protein>
<dbReference type="RefSeq" id="WP_072702259.1">
    <property type="nucleotide sequence ID" value="NZ_JAFBBL010000001.1"/>
</dbReference>
<keyword evidence="1" id="KW-1133">Transmembrane helix</keyword>
<organism evidence="4 5">
    <name type="scientific">Rhodococcus coprophilus</name>
    <dbReference type="NCBI Taxonomy" id="38310"/>
    <lineage>
        <taxon>Bacteria</taxon>
        <taxon>Bacillati</taxon>
        <taxon>Actinomycetota</taxon>
        <taxon>Actinomycetes</taxon>
        <taxon>Mycobacteriales</taxon>
        <taxon>Nocardiaceae</taxon>
        <taxon>Rhodococcus</taxon>
    </lineage>
</organism>
<keyword evidence="1" id="KW-0812">Transmembrane</keyword>
<feature type="transmembrane region" description="Helical" evidence="1">
    <location>
        <begin position="15"/>
        <end position="42"/>
    </location>
</feature>
<dbReference type="EMBL" id="LS483468">
    <property type="protein sequence ID" value="SQI31919.1"/>
    <property type="molecule type" value="Genomic_DNA"/>
</dbReference>
<dbReference type="Pfam" id="PF23494">
    <property type="entry name" value="bPH_10"/>
    <property type="match status" value="1"/>
</dbReference>
<dbReference type="Proteomes" id="UP000249091">
    <property type="component" value="Chromosome 1"/>
</dbReference>
<dbReference type="InterPro" id="IPR057798">
    <property type="entry name" value="PH_YqeB"/>
</dbReference>
<gene>
    <name evidence="4" type="ORF">NCTC10994_02072</name>
</gene>
<feature type="domain" description="YqeB PH" evidence="3">
    <location>
        <begin position="8"/>
        <end position="157"/>
    </location>
</feature>
<proteinExistence type="predicted"/>
<dbReference type="STRING" id="1219011.GCA_001895045_03165"/>
<feature type="domain" description="Cysteinyl-tRNA ligase anticodon binding" evidence="2">
    <location>
        <begin position="173"/>
        <end position="222"/>
    </location>
</feature>
<evidence type="ECO:0000313" key="4">
    <source>
        <dbReference type="EMBL" id="SQI31919.1"/>
    </source>
</evidence>
<keyword evidence="5" id="KW-1185">Reference proteome</keyword>
<accession>A0A2X4TZQ9</accession>
<feature type="transmembrane region" description="Helical" evidence="1">
    <location>
        <begin position="62"/>
        <end position="83"/>
    </location>
</feature>
<sequence length="225" mass="24928">MTESDPARVSMPRRLFWYLVLAGVLVGAGLGFTATPVGRWTVEMLPVVPGPFAIVAETITRWPVPILSGAVLIAGAVLGVVALRRSPTVTVDSTGVRLTQKDAEKYVARTDVSAVYLDGKHLVLTDSSGRELARHVDDDLDTDAVGAAFRDHGYPWADTNPHDNFTLWVDGRRDLGERAHELLRKRRAALEDRRIHVAAALHDQLQKHGVVVRDIDDRQEYRRVN</sequence>
<dbReference type="Pfam" id="PF23493">
    <property type="entry name" value="CysS_C"/>
    <property type="match status" value="1"/>
</dbReference>
<reference evidence="4 5" key="1">
    <citation type="submission" date="2018-06" db="EMBL/GenBank/DDBJ databases">
        <authorList>
            <consortium name="Pathogen Informatics"/>
            <person name="Doyle S."/>
        </authorList>
    </citation>
    <scope>NUCLEOTIDE SEQUENCE [LARGE SCALE GENOMIC DNA]</scope>
    <source>
        <strain evidence="4 5">NCTC10994</strain>
    </source>
</reference>
<evidence type="ECO:0000259" key="2">
    <source>
        <dbReference type="Pfam" id="PF23493"/>
    </source>
</evidence>
<keyword evidence="1" id="KW-0472">Membrane</keyword>
<evidence type="ECO:0000259" key="3">
    <source>
        <dbReference type="Pfam" id="PF23494"/>
    </source>
</evidence>
<dbReference type="KEGG" id="rcr:NCTC10994_02072"/>
<name>A0A2X4TZQ9_9NOCA</name>
<dbReference type="InterPro" id="IPR056411">
    <property type="entry name" value="CysS_C"/>
</dbReference>
<dbReference type="AlphaFoldDB" id="A0A2X4TZQ9"/>
<evidence type="ECO:0000256" key="1">
    <source>
        <dbReference type="SAM" id="Phobius"/>
    </source>
</evidence>